<keyword evidence="6" id="KW-1185">Reference proteome</keyword>
<dbReference type="PANTHER" id="PTHR12411">
    <property type="entry name" value="CYSTEINE PROTEASE FAMILY C1-RELATED"/>
    <property type="match status" value="1"/>
</dbReference>
<dbReference type="InterPro" id="IPR003961">
    <property type="entry name" value="FN3_dom"/>
</dbReference>
<dbReference type="OrthoDB" id="3648721at2"/>
<comment type="similarity">
    <text evidence="1">Belongs to the peptidase C1 family.</text>
</comment>
<evidence type="ECO:0000313" key="5">
    <source>
        <dbReference type="EMBL" id="KAB1439712.1"/>
    </source>
</evidence>
<gene>
    <name evidence="5" type="ORF">F7O84_04810</name>
</gene>
<organism evidence="5 6">
    <name type="scientific">Candidatus Galacturonatibacter soehngenii</name>
    <dbReference type="NCBI Taxonomy" id="2307010"/>
    <lineage>
        <taxon>Bacteria</taxon>
        <taxon>Bacillati</taxon>
        <taxon>Bacillota</taxon>
        <taxon>Clostridia</taxon>
        <taxon>Lachnospirales</taxon>
        <taxon>Lachnospiraceae</taxon>
        <taxon>Candidatus Galacturonatibacter</taxon>
    </lineage>
</organism>
<dbReference type="CDD" id="cd02619">
    <property type="entry name" value="Peptidase_C1"/>
    <property type="match status" value="1"/>
</dbReference>
<feature type="signal peptide" evidence="3">
    <location>
        <begin position="1"/>
        <end position="26"/>
    </location>
</feature>
<accession>A0A7V7UCT9</accession>
<dbReference type="RefSeq" id="WP_151142494.1">
    <property type="nucleotide sequence ID" value="NZ_WAGX01000004.1"/>
</dbReference>
<dbReference type="SMART" id="SM00635">
    <property type="entry name" value="BID_2"/>
    <property type="match status" value="2"/>
</dbReference>
<proteinExistence type="inferred from homology"/>
<dbReference type="CDD" id="cd00063">
    <property type="entry name" value="FN3"/>
    <property type="match status" value="1"/>
</dbReference>
<comment type="caution">
    <text evidence="5">The sequence shown here is derived from an EMBL/GenBank/DDBJ whole genome shotgun (WGS) entry which is preliminary data.</text>
</comment>
<dbReference type="SMART" id="SM00060">
    <property type="entry name" value="FN3"/>
    <property type="match status" value="2"/>
</dbReference>
<dbReference type="SUPFAM" id="SSF54001">
    <property type="entry name" value="Cysteine proteinases"/>
    <property type="match status" value="1"/>
</dbReference>
<dbReference type="InterPro" id="IPR013783">
    <property type="entry name" value="Ig-like_fold"/>
</dbReference>
<dbReference type="Proteomes" id="UP000461768">
    <property type="component" value="Unassembled WGS sequence"/>
</dbReference>
<dbReference type="PROSITE" id="PS00639">
    <property type="entry name" value="THIOL_PROTEASE_HIS"/>
    <property type="match status" value="1"/>
</dbReference>
<evidence type="ECO:0000256" key="2">
    <source>
        <dbReference type="SAM" id="MobiDB-lite"/>
    </source>
</evidence>
<dbReference type="InterPro" id="IPR013128">
    <property type="entry name" value="Peptidase_C1A"/>
</dbReference>
<keyword evidence="3" id="KW-0732">Signal</keyword>
<dbReference type="Pfam" id="PF02368">
    <property type="entry name" value="Big_2"/>
    <property type="match status" value="2"/>
</dbReference>
<evidence type="ECO:0000313" key="6">
    <source>
        <dbReference type="Proteomes" id="UP000461768"/>
    </source>
</evidence>
<feature type="compositionally biased region" description="Acidic residues" evidence="2">
    <location>
        <begin position="55"/>
        <end position="81"/>
    </location>
</feature>
<dbReference type="EMBL" id="WAGX01000004">
    <property type="protein sequence ID" value="KAB1439712.1"/>
    <property type="molecule type" value="Genomic_DNA"/>
</dbReference>
<evidence type="ECO:0000256" key="3">
    <source>
        <dbReference type="SAM" id="SignalP"/>
    </source>
</evidence>
<feature type="chain" id="PRO_5031053501" description="Fibronectin type-III domain-containing protein" evidence="3">
    <location>
        <begin position="27"/>
        <end position="937"/>
    </location>
</feature>
<feature type="region of interest" description="Disordered" evidence="2">
    <location>
        <begin position="37"/>
        <end position="106"/>
    </location>
</feature>
<dbReference type="InterPro" id="IPR000668">
    <property type="entry name" value="Peptidase_C1A_C"/>
</dbReference>
<dbReference type="Pfam" id="PF00041">
    <property type="entry name" value="fn3"/>
    <property type="match status" value="1"/>
</dbReference>
<dbReference type="PROSITE" id="PS00139">
    <property type="entry name" value="THIOL_PROTEASE_CYS"/>
    <property type="match status" value="1"/>
</dbReference>
<dbReference type="PROSITE" id="PS50853">
    <property type="entry name" value="FN3"/>
    <property type="match status" value="1"/>
</dbReference>
<sequence length="937" mass="102436">MKKKIILKSLATVLAVSLFFNSNVFASSLSINNVTETTETSVDLEDNTDKVVSDSETDTDGEVGSDDDIVEDNSELPDIDIDTDKDTDKDTDTDTDIDKDADTDTDTQSDVFEDMAVYQSNYIDENFKIPSVINSYSANKSSLYSQVIPSSYSSRDRLPAVRNQGGWGTCWSFAAVGAAEASVISKGLADSSIDLSELQLAYFFYNSVADPLGNTIGDKTKPLLSNYLDLGGNSAFTTFALASWVGVTDESIAPYETASLSNAIDSGLAYDATYHMQNAYWINIAKDRNEVKKMIMEHGAVATSYNAVQTTTYYNPYTYAYYYDGAYKTNHAVTIVGWDDDYSVSNFNASKCPTSNGAWLVRNSWGDNFGDNGYFWISYEDSAFTSESYSKAYVFDFESADNYDHNYQYDGAYGLYSYSINSGGSIANVFTATGNSTGNAELIEAVAFALSDVNVNYSIDIYTKLNDPSNPTSGTKALSSPVTGSTTFVGYYTVPLEQPVTVKEGDTFSVVITLSKNDGTYTTFFGDTTYQNGDWIGFTSQTAQRQSFSKYGEGYTWTDLHNNNTVARIKAFTSDTQVEEETIYPTNISLNQTSLSLKVGNSASLVATISPENATDKGVVWESSNTDIITVDNGKVVAKATGTATISATTVNGKVAKCVVTVTETKDENPVPATGIKINSSSFSIAPGESRNLSANISPSNATDKSVTWTSSNKSVFTVDSNGIVVGKGLGTATLTAATKNGKTDQIQVTVKLSQISNLTSDWQNDSKIRLKWDKQSGISGYEIYRYNTSKKKYIKIATTTSNTYTNKKLTSGTSYKYKVVSFIKANKKTTYGPYSRVLTATTTTKKPTLSISSTSKKAKLKWSKPVGVSGYEIYMSTNKSKGYTKVKTVKKAKTTTYTKSKLKSRKTYYFKVRTYRVVNGQKVYSTYSKVQKVKIK</sequence>
<dbReference type="InterPro" id="IPR038765">
    <property type="entry name" value="Papain-like_cys_pep_sf"/>
</dbReference>
<dbReference type="Pfam" id="PF18560">
    <property type="entry name" value="Lectin_like"/>
    <property type="match status" value="1"/>
</dbReference>
<feature type="domain" description="Fibronectin type-III" evidence="4">
    <location>
        <begin position="755"/>
        <end position="848"/>
    </location>
</feature>
<dbReference type="InterPro" id="IPR000169">
    <property type="entry name" value="Pept_cys_AS"/>
</dbReference>
<dbReference type="SUPFAM" id="SSF49265">
    <property type="entry name" value="Fibronectin type III"/>
    <property type="match status" value="1"/>
</dbReference>
<dbReference type="GO" id="GO:0006508">
    <property type="term" value="P:proteolysis"/>
    <property type="evidence" value="ECO:0007669"/>
    <property type="project" value="InterPro"/>
</dbReference>
<dbReference type="InterPro" id="IPR003343">
    <property type="entry name" value="Big_2"/>
</dbReference>
<name>A0A7V7UCT9_9FIRM</name>
<dbReference type="Gene3D" id="3.90.70.10">
    <property type="entry name" value="Cysteine proteinases"/>
    <property type="match status" value="1"/>
</dbReference>
<dbReference type="SMART" id="SM00645">
    <property type="entry name" value="Pept_C1"/>
    <property type="match status" value="1"/>
</dbReference>
<dbReference type="InterPro" id="IPR025660">
    <property type="entry name" value="Pept_his_AS"/>
</dbReference>
<reference evidence="5 6" key="1">
    <citation type="submission" date="2019-09" db="EMBL/GenBank/DDBJ databases">
        <authorList>
            <person name="Valk L.C."/>
        </authorList>
    </citation>
    <scope>NUCLEOTIDE SEQUENCE [LARGE SCALE GENOMIC DNA]</scope>
    <source>
        <strain evidence="5">GalUA</strain>
    </source>
</reference>
<dbReference type="Pfam" id="PF00112">
    <property type="entry name" value="Peptidase_C1"/>
    <property type="match status" value="1"/>
</dbReference>
<feature type="compositionally biased region" description="Basic and acidic residues" evidence="2">
    <location>
        <begin position="82"/>
        <end position="102"/>
    </location>
</feature>
<dbReference type="InterPro" id="IPR040528">
    <property type="entry name" value="Lectin-like"/>
</dbReference>
<dbReference type="Gene3D" id="2.60.40.10">
    <property type="entry name" value="Immunoglobulins"/>
    <property type="match status" value="2"/>
</dbReference>
<evidence type="ECO:0000259" key="4">
    <source>
        <dbReference type="PROSITE" id="PS50853"/>
    </source>
</evidence>
<dbReference type="AlphaFoldDB" id="A0A7V7UCT9"/>
<reference evidence="5 6" key="2">
    <citation type="submission" date="2020-02" db="EMBL/GenBank/DDBJ databases">
        <title>Candidatus Galacturonibacter soehngenii shows hetero-acetogenic catabolism of galacturonic acid but lacks a canonical carbon monoxide dehydrogenase/acetyl-CoA synthase complex.</title>
        <authorList>
            <person name="Diender M."/>
            <person name="Stouten G.R."/>
            <person name="Petersen J.F."/>
            <person name="Nielsen P.H."/>
            <person name="Dueholm M.S."/>
            <person name="Pronk J.T."/>
            <person name="Van Loosdrecht M.C.M."/>
        </authorList>
    </citation>
    <scope>NUCLEOTIDE SEQUENCE [LARGE SCALE GENOMIC DNA]</scope>
    <source>
        <strain evidence="5">GalUA</strain>
    </source>
</reference>
<dbReference type="InterPro" id="IPR008964">
    <property type="entry name" value="Invasin/intimin_cell_adhesion"/>
</dbReference>
<dbReference type="GO" id="GO:0008234">
    <property type="term" value="F:cysteine-type peptidase activity"/>
    <property type="evidence" value="ECO:0007669"/>
    <property type="project" value="InterPro"/>
</dbReference>
<dbReference type="SUPFAM" id="SSF49373">
    <property type="entry name" value="Invasin/intimin cell-adhesion fragments"/>
    <property type="match status" value="2"/>
</dbReference>
<evidence type="ECO:0000256" key="1">
    <source>
        <dbReference type="ARBA" id="ARBA00008455"/>
    </source>
</evidence>
<dbReference type="InterPro" id="IPR036116">
    <property type="entry name" value="FN3_sf"/>
</dbReference>
<dbReference type="Gene3D" id="2.60.40.1080">
    <property type="match status" value="2"/>
</dbReference>
<protein>
    <recommendedName>
        <fullName evidence="4">Fibronectin type-III domain-containing protein</fullName>
    </recommendedName>
</protein>